<organism evidence="1 2">
    <name type="scientific">Aminobacterium colombiense (strain DSM 12261 / ALA-1)</name>
    <dbReference type="NCBI Taxonomy" id="572547"/>
    <lineage>
        <taxon>Bacteria</taxon>
        <taxon>Thermotogati</taxon>
        <taxon>Synergistota</taxon>
        <taxon>Synergistia</taxon>
        <taxon>Synergistales</taxon>
        <taxon>Aminobacteriaceae</taxon>
        <taxon>Aminobacterium</taxon>
    </lineage>
</organism>
<reference evidence="1 2" key="1">
    <citation type="journal article" date="2010" name="Stand. Genomic Sci.">
        <title>Complete genome sequence of Aminobacterium colombiense type strain (ALA-1).</title>
        <authorList>
            <person name="Chertkov O."/>
            <person name="Sikorski J."/>
            <person name="Brambilla E."/>
            <person name="Lapidus A."/>
            <person name="Copeland A."/>
            <person name="Glavina Del Rio T."/>
            <person name="Nolan M."/>
            <person name="Lucas S."/>
            <person name="Tice H."/>
            <person name="Cheng J.F."/>
            <person name="Han C."/>
            <person name="Detter J.C."/>
            <person name="Bruce D."/>
            <person name="Tapia R."/>
            <person name="Goodwin L."/>
            <person name="Pitluck S."/>
            <person name="Liolios K."/>
            <person name="Ivanova N."/>
            <person name="Mavromatis K."/>
            <person name="Ovchinnikova G."/>
            <person name="Pati A."/>
            <person name="Chen A."/>
            <person name="Palaniappan K."/>
            <person name="Land M."/>
            <person name="Hauser L."/>
            <person name="Chang Y.J."/>
            <person name="Jeffries C.D."/>
            <person name="Spring S."/>
            <person name="Rohde M."/>
            <person name="Goker M."/>
            <person name="Bristow J."/>
            <person name="Eisen J.A."/>
            <person name="Markowitz V."/>
            <person name="Hugenholtz P."/>
            <person name="Kyrpides N.C."/>
            <person name="Klenk H.P."/>
        </authorList>
    </citation>
    <scope>NUCLEOTIDE SEQUENCE [LARGE SCALE GENOMIC DNA]</scope>
    <source>
        <strain evidence="2">DSM 12261 / ALA-1</strain>
    </source>
</reference>
<evidence type="ECO:0000313" key="1">
    <source>
        <dbReference type="EMBL" id="ADE57809.1"/>
    </source>
</evidence>
<dbReference type="KEGG" id="aco:Amico_1693"/>
<evidence type="ECO:0000313" key="2">
    <source>
        <dbReference type="Proteomes" id="UP000002366"/>
    </source>
</evidence>
<evidence type="ECO:0008006" key="3">
    <source>
        <dbReference type="Google" id="ProtNLM"/>
    </source>
</evidence>
<gene>
    <name evidence="1" type="ordered locus">Amico_1693</name>
</gene>
<dbReference type="Pfam" id="PF22010">
    <property type="entry name" value="OrtA"/>
    <property type="match status" value="1"/>
</dbReference>
<dbReference type="Proteomes" id="UP000002366">
    <property type="component" value="Chromosome"/>
</dbReference>
<keyword evidence="2" id="KW-1185">Reference proteome</keyword>
<dbReference type="InterPro" id="IPR047755">
    <property type="entry name" value="OrtA"/>
</dbReference>
<dbReference type="RefSeq" id="WP_013049071.1">
    <property type="nucleotide sequence ID" value="NC_014011.1"/>
</dbReference>
<dbReference type="AlphaFoldDB" id="D5EGX7"/>
<dbReference type="NCBIfam" id="NF040739">
    <property type="entry name" value="ornith_OrtA"/>
    <property type="match status" value="1"/>
</dbReference>
<accession>D5EGX7</accession>
<dbReference type="EMBL" id="CP001997">
    <property type="protein sequence ID" value="ADE57809.1"/>
    <property type="molecule type" value="Genomic_DNA"/>
</dbReference>
<dbReference type="eggNOG" id="ENOG503315M">
    <property type="taxonomic scope" value="Bacteria"/>
</dbReference>
<name>D5EGX7_AMICL</name>
<dbReference type="HOGENOM" id="CLU_2286677_0_0_0"/>
<sequence>MAEEIIKKGSWVQIHYIVLQPSERADNVPEDTKQVPLELWVKGYLDHDASIGSSVTITTVTDRKVQGTLVAQNPPYIHTFGRQIPELLSVGKEFHALISKAGEQA</sequence>
<dbReference type="STRING" id="572547.Amico_1693"/>
<proteinExistence type="predicted"/>
<protein>
    <recommendedName>
        <fullName evidence="3">2-amino-4-ketopentanoate thiolase</fullName>
    </recommendedName>
</protein>